<evidence type="ECO:0008006" key="4">
    <source>
        <dbReference type="Google" id="ProtNLM"/>
    </source>
</evidence>
<sequence length="170" mass="17969">MDLSRYLSSLQQALAGSADSAGPEVQEAANRLAITLEPALRLTLMELAADVAAEVTLKLDGDCVELRLRGGNPEIVVERASAAETEIPAPPTPPPAPTPAEDGSTARISLRLPEGLKNQVDEAAGREGVSVNNWLVRAVHTAVNRPEATSSGPVTDPCRRGPRRLDGWVH</sequence>
<evidence type="ECO:0000313" key="3">
    <source>
        <dbReference type="Proteomes" id="UP000280668"/>
    </source>
</evidence>
<accession>A0A3N2BBX0</accession>
<organism evidence="2 3">
    <name type="scientific">Bogoriella caseilytica</name>
    <dbReference type="NCBI Taxonomy" id="56055"/>
    <lineage>
        <taxon>Bacteria</taxon>
        <taxon>Bacillati</taxon>
        <taxon>Actinomycetota</taxon>
        <taxon>Actinomycetes</taxon>
        <taxon>Micrococcales</taxon>
        <taxon>Bogoriellaceae</taxon>
        <taxon>Bogoriella</taxon>
    </lineage>
</organism>
<dbReference type="OrthoDB" id="5193907at2"/>
<dbReference type="RefSeq" id="WP_123303286.1">
    <property type="nucleotide sequence ID" value="NZ_RKHK01000001.1"/>
</dbReference>
<protein>
    <recommendedName>
        <fullName evidence="4">HicB-like protein involved in pilus formation</fullName>
    </recommendedName>
</protein>
<dbReference type="Proteomes" id="UP000280668">
    <property type="component" value="Unassembled WGS sequence"/>
</dbReference>
<feature type="compositionally biased region" description="Basic and acidic residues" evidence="1">
    <location>
        <begin position="157"/>
        <end position="170"/>
    </location>
</feature>
<keyword evidence="3" id="KW-1185">Reference proteome</keyword>
<dbReference type="EMBL" id="RKHK01000001">
    <property type="protein sequence ID" value="ROR72767.1"/>
    <property type="molecule type" value="Genomic_DNA"/>
</dbReference>
<dbReference type="GO" id="GO:0006355">
    <property type="term" value="P:regulation of DNA-templated transcription"/>
    <property type="evidence" value="ECO:0007669"/>
    <property type="project" value="InterPro"/>
</dbReference>
<dbReference type="AlphaFoldDB" id="A0A3N2BBX0"/>
<dbReference type="InterPro" id="IPR010985">
    <property type="entry name" value="Ribbon_hlx_hlx"/>
</dbReference>
<comment type="caution">
    <text evidence="2">The sequence shown here is derived from an EMBL/GenBank/DDBJ whole genome shotgun (WGS) entry which is preliminary data.</text>
</comment>
<reference evidence="2 3" key="1">
    <citation type="submission" date="2018-11" db="EMBL/GenBank/DDBJ databases">
        <title>Sequencing the genomes of 1000 actinobacteria strains.</title>
        <authorList>
            <person name="Klenk H.-P."/>
        </authorList>
    </citation>
    <scope>NUCLEOTIDE SEQUENCE [LARGE SCALE GENOMIC DNA]</scope>
    <source>
        <strain evidence="2 3">DSM 11294</strain>
    </source>
</reference>
<dbReference type="InterPro" id="IPR013321">
    <property type="entry name" value="Arc_rbn_hlx_hlx"/>
</dbReference>
<feature type="region of interest" description="Disordered" evidence="1">
    <location>
        <begin position="145"/>
        <end position="170"/>
    </location>
</feature>
<feature type="compositionally biased region" description="Pro residues" evidence="1">
    <location>
        <begin position="88"/>
        <end position="98"/>
    </location>
</feature>
<dbReference type="SUPFAM" id="SSF47598">
    <property type="entry name" value="Ribbon-helix-helix"/>
    <property type="match status" value="1"/>
</dbReference>
<evidence type="ECO:0000313" key="2">
    <source>
        <dbReference type="EMBL" id="ROR72767.1"/>
    </source>
</evidence>
<dbReference type="Gene3D" id="1.10.1220.10">
    <property type="entry name" value="Met repressor-like"/>
    <property type="match status" value="1"/>
</dbReference>
<name>A0A3N2BBX0_9MICO</name>
<proteinExistence type="predicted"/>
<feature type="region of interest" description="Disordered" evidence="1">
    <location>
        <begin position="82"/>
        <end position="104"/>
    </location>
</feature>
<evidence type="ECO:0000256" key="1">
    <source>
        <dbReference type="SAM" id="MobiDB-lite"/>
    </source>
</evidence>
<gene>
    <name evidence="2" type="ORF">EDD31_1126</name>
</gene>